<evidence type="ECO:0000313" key="14">
    <source>
        <dbReference type="EMBL" id="MFF3568255.1"/>
    </source>
</evidence>
<dbReference type="Pfam" id="PF02467">
    <property type="entry name" value="Whib"/>
    <property type="match status" value="1"/>
</dbReference>
<feature type="region of interest" description="Disordered" evidence="12">
    <location>
        <begin position="108"/>
        <end position="137"/>
    </location>
</feature>
<evidence type="ECO:0000256" key="4">
    <source>
        <dbReference type="ARBA" id="ARBA00022723"/>
    </source>
</evidence>
<protein>
    <recommendedName>
        <fullName evidence="11">Transcriptional regulator WhiB</fullName>
    </recommendedName>
</protein>
<evidence type="ECO:0000256" key="1">
    <source>
        <dbReference type="ARBA" id="ARBA00004496"/>
    </source>
</evidence>
<evidence type="ECO:0000256" key="9">
    <source>
        <dbReference type="ARBA" id="ARBA00023157"/>
    </source>
</evidence>
<keyword evidence="6 11" id="KW-0411">Iron-sulfur</keyword>
<keyword evidence="11" id="KW-0963">Cytoplasm</keyword>
<feature type="binding site" evidence="11">
    <location>
        <position position="68"/>
    </location>
    <ligand>
        <name>[4Fe-4S] cluster</name>
        <dbReference type="ChEBI" id="CHEBI:49883"/>
    </ligand>
</feature>
<evidence type="ECO:0000256" key="8">
    <source>
        <dbReference type="ARBA" id="ARBA00023125"/>
    </source>
</evidence>
<comment type="cofactor">
    <cofactor evidence="11">
        <name>[4Fe-4S] cluster</name>
        <dbReference type="ChEBI" id="CHEBI:49883"/>
    </cofactor>
    <text evidence="11">Binds 1 [4Fe-4S] cluster per subunit. Following nitrosylation of the [4Fe-4S] cluster binds 1 [4Fe-8(NO)] cluster per subunit.</text>
</comment>
<feature type="region of interest" description="Disordered" evidence="12">
    <location>
        <begin position="1"/>
        <end position="31"/>
    </location>
</feature>
<evidence type="ECO:0000256" key="10">
    <source>
        <dbReference type="ARBA" id="ARBA00023163"/>
    </source>
</evidence>
<feature type="binding site" evidence="11">
    <location>
        <position position="40"/>
    </location>
    <ligand>
        <name>[4Fe-4S] cluster</name>
        <dbReference type="ChEBI" id="CHEBI:49883"/>
    </ligand>
</feature>
<comment type="function">
    <text evidence="11">Acts as a transcriptional regulator. Probably redox-responsive. The apo- but not holo-form probably binds DNA.</text>
</comment>
<evidence type="ECO:0000256" key="3">
    <source>
        <dbReference type="ARBA" id="ARBA00022485"/>
    </source>
</evidence>
<dbReference type="InterPro" id="IPR034768">
    <property type="entry name" value="4FE4S_WBL"/>
</dbReference>
<evidence type="ECO:0000313" key="15">
    <source>
        <dbReference type="Proteomes" id="UP001601992"/>
    </source>
</evidence>
<keyword evidence="9 11" id="KW-1015">Disulfide bond</keyword>
<comment type="PTM">
    <text evidence="11">Upon Fe-S cluster removal intramolecular disulfide bonds are formed.</text>
</comment>
<keyword evidence="15" id="KW-1185">Reference proteome</keyword>
<dbReference type="RefSeq" id="WP_083895301.1">
    <property type="nucleotide sequence ID" value="NZ_JBIAQY010000003.1"/>
</dbReference>
<comment type="PTM">
    <text evidence="11">The Fe-S cluster can be nitrosylated by nitric oxide (NO).</text>
</comment>
<comment type="similarity">
    <text evidence="2 11">Belongs to the WhiB family.</text>
</comment>
<gene>
    <name evidence="11" type="primary">whiB</name>
    <name evidence="14" type="ORF">ACFYXQ_10830</name>
</gene>
<keyword evidence="7 11" id="KW-0805">Transcription regulation</keyword>
<dbReference type="HAMAP" id="MF_01479">
    <property type="entry name" value="WhiB"/>
    <property type="match status" value="1"/>
</dbReference>
<organism evidence="14 15">
    <name type="scientific">Nocardia jiangxiensis</name>
    <dbReference type="NCBI Taxonomy" id="282685"/>
    <lineage>
        <taxon>Bacteria</taxon>
        <taxon>Bacillati</taxon>
        <taxon>Actinomycetota</taxon>
        <taxon>Actinomycetes</taxon>
        <taxon>Mycobacteriales</taxon>
        <taxon>Nocardiaceae</taxon>
        <taxon>Nocardia</taxon>
    </lineage>
</organism>
<evidence type="ECO:0000256" key="5">
    <source>
        <dbReference type="ARBA" id="ARBA00023004"/>
    </source>
</evidence>
<keyword evidence="3 11" id="KW-0004">4Fe-4S</keyword>
<dbReference type="EMBL" id="JBIAQY010000003">
    <property type="protein sequence ID" value="MFF3568255.1"/>
    <property type="molecule type" value="Genomic_DNA"/>
</dbReference>
<sequence length="137" mass="15101">MPSARAAPARQERDSGMGRGPWSGKDDELSQREWRTRAACRKYPPEMWWPEQRGLLRAQAVAPAVDVCWSECPVRPTCAQEALISDVHHGIWGGVDLADGRRGRLARAKKALRGSATTPAELGHPGPPESSSRRNRP</sequence>
<dbReference type="PANTHER" id="PTHR38839">
    <property type="entry name" value="TRANSCRIPTIONAL REGULATOR WHID-RELATED"/>
    <property type="match status" value="1"/>
</dbReference>
<keyword evidence="10 11" id="KW-0804">Transcription</keyword>
<evidence type="ECO:0000256" key="2">
    <source>
        <dbReference type="ARBA" id="ARBA00006597"/>
    </source>
</evidence>
<keyword evidence="5 11" id="KW-0408">Iron</keyword>
<evidence type="ECO:0000256" key="7">
    <source>
        <dbReference type="ARBA" id="ARBA00023015"/>
    </source>
</evidence>
<dbReference type="Proteomes" id="UP001601992">
    <property type="component" value="Unassembled WGS sequence"/>
</dbReference>
<comment type="caution">
    <text evidence="14">The sequence shown here is derived from an EMBL/GenBank/DDBJ whole genome shotgun (WGS) entry which is preliminary data.</text>
</comment>
<name>A0ABW6RW59_9NOCA</name>
<evidence type="ECO:0000256" key="6">
    <source>
        <dbReference type="ARBA" id="ARBA00023014"/>
    </source>
</evidence>
<feature type="domain" description="4Fe-4S Wbl-type" evidence="13">
    <location>
        <begin position="39"/>
        <end position="102"/>
    </location>
</feature>
<evidence type="ECO:0000256" key="11">
    <source>
        <dbReference type="HAMAP-Rule" id="MF_01479"/>
    </source>
</evidence>
<keyword evidence="8 11" id="KW-0238">DNA-binding</keyword>
<comment type="subcellular location">
    <subcellularLocation>
        <location evidence="1 11">Cytoplasm</location>
    </subcellularLocation>
</comment>
<dbReference type="PROSITE" id="PS51674">
    <property type="entry name" value="4FE4S_WBL"/>
    <property type="match status" value="1"/>
</dbReference>
<feature type="binding site" evidence="11">
    <location>
        <position position="72"/>
    </location>
    <ligand>
        <name>[4Fe-4S] cluster</name>
        <dbReference type="ChEBI" id="CHEBI:49883"/>
    </ligand>
</feature>
<reference evidence="14 15" key="1">
    <citation type="submission" date="2024-10" db="EMBL/GenBank/DDBJ databases">
        <title>The Natural Products Discovery Center: Release of the First 8490 Sequenced Strains for Exploring Actinobacteria Biosynthetic Diversity.</title>
        <authorList>
            <person name="Kalkreuter E."/>
            <person name="Kautsar S.A."/>
            <person name="Yang D."/>
            <person name="Bader C.D."/>
            <person name="Teijaro C.N."/>
            <person name="Fluegel L."/>
            <person name="Davis C.M."/>
            <person name="Simpson J.R."/>
            <person name="Lauterbach L."/>
            <person name="Steele A.D."/>
            <person name="Gui C."/>
            <person name="Meng S."/>
            <person name="Li G."/>
            <person name="Viehrig K."/>
            <person name="Ye F."/>
            <person name="Su P."/>
            <person name="Kiefer A.F."/>
            <person name="Nichols A."/>
            <person name="Cepeda A.J."/>
            <person name="Yan W."/>
            <person name="Fan B."/>
            <person name="Jiang Y."/>
            <person name="Adhikari A."/>
            <person name="Zheng C.-J."/>
            <person name="Schuster L."/>
            <person name="Cowan T.M."/>
            <person name="Smanski M.J."/>
            <person name="Chevrette M.G."/>
            <person name="De Carvalho L.P.S."/>
            <person name="Shen B."/>
        </authorList>
    </citation>
    <scope>NUCLEOTIDE SEQUENCE [LARGE SCALE GENOMIC DNA]</scope>
    <source>
        <strain evidence="14 15">NPDC002593</strain>
    </source>
</reference>
<keyword evidence="4 11" id="KW-0479">Metal-binding</keyword>
<proteinExistence type="inferred from homology"/>
<evidence type="ECO:0000259" key="13">
    <source>
        <dbReference type="PROSITE" id="PS51674"/>
    </source>
</evidence>
<evidence type="ECO:0000256" key="12">
    <source>
        <dbReference type="SAM" id="MobiDB-lite"/>
    </source>
</evidence>
<dbReference type="InterPro" id="IPR003482">
    <property type="entry name" value="Whib"/>
</dbReference>
<accession>A0ABW6RW59</accession>
<feature type="binding site" evidence="11">
    <location>
        <position position="78"/>
    </location>
    <ligand>
        <name>[4Fe-4S] cluster</name>
        <dbReference type="ChEBI" id="CHEBI:49883"/>
    </ligand>
</feature>